<name>A0A4Z0FCI8_9GAMM</name>
<dbReference type="Gene3D" id="2.50.20.10">
    <property type="entry name" value="Lipoprotein localisation LolA/LolB/LppX"/>
    <property type="match status" value="1"/>
</dbReference>
<protein>
    <recommendedName>
        <fullName evidence="4 10">Outer-membrane lipoprotein carrier protein</fullName>
    </recommendedName>
</protein>
<comment type="subcellular location">
    <subcellularLocation>
        <location evidence="1 10">Periplasm</location>
    </subcellularLocation>
</comment>
<gene>
    <name evidence="10 11" type="primary">lolA</name>
    <name evidence="11" type="ORF">E4680_02895</name>
</gene>
<keyword evidence="8 10" id="KW-0653">Protein transport</keyword>
<dbReference type="RefSeq" id="WP_135280893.1">
    <property type="nucleotide sequence ID" value="NZ_SRIO01000003.1"/>
</dbReference>
<evidence type="ECO:0000256" key="9">
    <source>
        <dbReference type="ARBA" id="ARBA00023186"/>
    </source>
</evidence>
<evidence type="ECO:0000256" key="10">
    <source>
        <dbReference type="HAMAP-Rule" id="MF_00240"/>
    </source>
</evidence>
<comment type="caution">
    <text evidence="11">The sequence shown here is derived from an EMBL/GenBank/DDBJ whole genome shotgun (WGS) entry which is preliminary data.</text>
</comment>
<evidence type="ECO:0000256" key="4">
    <source>
        <dbReference type="ARBA" id="ARBA00014035"/>
    </source>
</evidence>
<evidence type="ECO:0000256" key="7">
    <source>
        <dbReference type="ARBA" id="ARBA00022764"/>
    </source>
</evidence>
<dbReference type="Pfam" id="PF03548">
    <property type="entry name" value="LolA"/>
    <property type="match status" value="1"/>
</dbReference>
<keyword evidence="6" id="KW-0732">Signal</keyword>
<accession>A0A4Z0FCI8</accession>
<dbReference type="PANTHER" id="PTHR35869:SF1">
    <property type="entry name" value="OUTER-MEMBRANE LIPOPROTEIN CARRIER PROTEIN"/>
    <property type="match status" value="1"/>
</dbReference>
<dbReference type="OrthoDB" id="9787361at2"/>
<evidence type="ECO:0000313" key="11">
    <source>
        <dbReference type="EMBL" id="TFZ83476.1"/>
    </source>
</evidence>
<dbReference type="Proteomes" id="UP000297890">
    <property type="component" value="Unassembled WGS sequence"/>
</dbReference>
<organism evidence="11 12">
    <name type="scientific">Candidatus Macondimonas diazotrophica</name>
    <dbReference type="NCBI Taxonomy" id="2305248"/>
    <lineage>
        <taxon>Bacteria</taxon>
        <taxon>Pseudomonadati</taxon>
        <taxon>Pseudomonadota</taxon>
        <taxon>Gammaproteobacteria</taxon>
        <taxon>Chromatiales</taxon>
        <taxon>Ectothiorhodospiraceae</taxon>
        <taxon>Candidatus Macondimonas</taxon>
    </lineage>
</organism>
<reference evidence="11 12" key="1">
    <citation type="journal article" date="2019" name="ISME J.">
        <title>Candidatus Macondimonas diazotrophica, a novel gammaproteobacterial genus dominating crude-oil-contaminated coastal sediments.</title>
        <authorList>
            <person name="Karthikeyan S."/>
            <person name="Konstantinidis K."/>
        </authorList>
    </citation>
    <scope>NUCLEOTIDE SEQUENCE [LARGE SCALE GENOMIC DNA]</scope>
    <source>
        <strain evidence="11 12">KTK01</strain>
    </source>
</reference>
<keyword evidence="5 10" id="KW-0813">Transport</keyword>
<dbReference type="EMBL" id="SRIO01000003">
    <property type="protein sequence ID" value="TFZ83476.1"/>
    <property type="molecule type" value="Genomic_DNA"/>
</dbReference>
<dbReference type="InterPro" id="IPR029046">
    <property type="entry name" value="LolA/LolB/LppX"/>
</dbReference>
<evidence type="ECO:0000313" key="12">
    <source>
        <dbReference type="Proteomes" id="UP000297890"/>
    </source>
</evidence>
<evidence type="ECO:0000256" key="6">
    <source>
        <dbReference type="ARBA" id="ARBA00022729"/>
    </source>
</evidence>
<keyword evidence="7 10" id="KW-0574">Periplasm</keyword>
<evidence type="ECO:0000256" key="1">
    <source>
        <dbReference type="ARBA" id="ARBA00004418"/>
    </source>
</evidence>
<evidence type="ECO:0000256" key="5">
    <source>
        <dbReference type="ARBA" id="ARBA00022448"/>
    </source>
</evidence>
<evidence type="ECO:0000256" key="8">
    <source>
        <dbReference type="ARBA" id="ARBA00022927"/>
    </source>
</evidence>
<dbReference type="InterPro" id="IPR018323">
    <property type="entry name" value="OM_lipoprot_carrier_LolA_Pbac"/>
</dbReference>
<sequence length="207" mass="23152">MQTGIRLIAAWIVWLAGAGLAWAGGLQELEAFNAKVKTFEARFVQVAIDDPARASDRQSGQLWIARPGRFRWEYAGGLDQVILSDGKTLQLYDRPLAQVTRRPLDQALAATPAVLLSGRGDLSAQFDLAEEPSREDLSWVTLTPRSPDTDFRVIRLGLRGGVIQRMELEDHFDQQTRIDFSQIRVNKPIDEGVFRLKLPAGVEVIEE</sequence>
<evidence type="ECO:0000256" key="3">
    <source>
        <dbReference type="ARBA" id="ARBA00011245"/>
    </source>
</evidence>
<keyword evidence="12" id="KW-1185">Reference proteome</keyword>
<dbReference type="HAMAP" id="MF_00240">
    <property type="entry name" value="LolA"/>
    <property type="match status" value="1"/>
</dbReference>
<dbReference type="GO" id="GO:0042953">
    <property type="term" value="P:lipoprotein transport"/>
    <property type="evidence" value="ECO:0007669"/>
    <property type="project" value="InterPro"/>
</dbReference>
<dbReference type="GO" id="GO:0044874">
    <property type="term" value="P:lipoprotein localization to outer membrane"/>
    <property type="evidence" value="ECO:0007669"/>
    <property type="project" value="UniProtKB-UniRule"/>
</dbReference>
<evidence type="ECO:0000256" key="2">
    <source>
        <dbReference type="ARBA" id="ARBA00007615"/>
    </source>
</evidence>
<dbReference type="GO" id="GO:0030288">
    <property type="term" value="C:outer membrane-bounded periplasmic space"/>
    <property type="evidence" value="ECO:0007669"/>
    <property type="project" value="TreeGrafter"/>
</dbReference>
<proteinExistence type="inferred from homology"/>
<dbReference type="CDD" id="cd16325">
    <property type="entry name" value="LolA"/>
    <property type="match status" value="1"/>
</dbReference>
<comment type="similarity">
    <text evidence="2 10">Belongs to the LolA family.</text>
</comment>
<dbReference type="PANTHER" id="PTHR35869">
    <property type="entry name" value="OUTER-MEMBRANE LIPOPROTEIN CARRIER PROTEIN"/>
    <property type="match status" value="1"/>
</dbReference>
<comment type="subunit">
    <text evidence="3 10">Monomer.</text>
</comment>
<dbReference type="InterPro" id="IPR004564">
    <property type="entry name" value="OM_lipoprot_carrier_LolA-like"/>
</dbReference>
<dbReference type="AlphaFoldDB" id="A0A4Z0FCI8"/>
<comment type="function">
    <text evidence="10">Participates in the translocation of lipoproteins from the inner membrane to the outer membrane. Only forms a complex with a lipoprotein if the residue after the N-terminal Cys is not an aspartate (The Asp acts as a targeting signal to indicate that the lipoprotein should stay in the inner membrane).</text>
</comment>
<dbReference type="SUPFAM" id="SSF89392">
    <property type="entry name" value="Prokaryotic lipoproteins and lipoprotein localization factors"/>
    <property type="match status" value="1"/>
</dbReference>
<keyword evidence="11" id="KW-0449">Lipoprotein</keyword>
<dbReference type="NCBIfam" id="TIGR00547">
    <property type="entry name" value="lolA"/>
    <property type="match status" value="1"/>
</dbReference>
<keyword evidence="9 10" id="KW-0143">Chaperone</keyword>